<dbReference type="EMBL" id="VVXK01000011">
    <property type="protein sequence ID" value="KAA2369927.1"/>
    <property type="molecule type" value="Genomic_DNA"/>
</dbReference>
<evidence type="ECO:0000256" key="3">
    <source>
        <dbReference type="ARBA" id="ARBA00022989"/>
    </source>
</evidence>
<keyword evidence="2 5" id="KW-0812">Transmembrane</keyword>
<feature type="transmembrane region" description="Helical" evidence="5">
    <location>
        <begin position="64"/>
        <end position="84"/>
    </location>
</feature>
<feature type="transmembrane region" description="Helical" evidence="5">
    <location>
        <begin position="447"/>
        <end position="465"/>
    </location>
</feature>
<dbReference type="GO" id="GO:0012505">
    <property type="term" value="C:endomembrane system"/>
    <property type="evidence" value="ECO:0007669"/>
    <property type="project" value="UniProtKB-SubCell"/>
</dbReference>
<dbReference type="GO" id="GO:0005886">
    <property type="term" value="C:plasma membrane"/>
    <property type="evidence" value="ECO:0007669"/>
    <property type="project" value="TreeGrafter"/>
</dbReference>
<dbReference type="InterPro" id="IPR000849">
    <property type="entry name" value="Sugar_P_transporter"/>
</dbReference>
<gene>
    <name evidence="7" type="ORF">F2Y13_09090</name>
</gene>
<comment type="subcellular location">
    <subcellularLocation>
        <location evidence="1">Endomembrane system</location>
        <topology evidence="1">Multi-pass membrane protein</topology>
    </subcellularLocation>
</comment>
<evidence type="ECO:0000313" key="8">
    <source>
        <dbReference type="Proteomes" id="UP000323567"/>
    </source>
</evidence>
<dbReference type="GO" id="GO:0035435">
    <property type="term" value="P:phosphate ion transmembrane transport"/>
    <property type="evidence" value="ECO:0007669"/>
    <property type="project" value="TreeGrafter"/>
</dbReference>
<dbReference type="GO" id="GO:0061513">
    <property type="term" value="F:glucose 6-phosphate:phosphate antiporter activity"/>
    <property type="evidence" value="ECO:0007669"/>
    <property type="project" value="TreeGrafter"/>
</dbReference>
<dbReference type="PIRSF" id="PIRSF002808">
    <property type="entry name" value="Hexose_phosphate_transp"/>
    <property type="match status" value="1"/>
</dbReference>
<protein>
    <submittedName>
        <fullName evidence="7">MFS transporter</fullName>
    </submittedName>
</protein>
<evidence type="ECO:0000256" key="4">
    <source>
        <dbReference type="ARBA" id="ARBA00023136"/>
    </source>
</evidence>
<dbReference type="InterPro" id="IPR036259">
    <property type="entry name" value="MFS_trans_sf"/>
</dbReference>
<dbReference type="InterPro" id="IPR051337">
    <property type="entry name" value="OPA_Antiporter"/>
</dbReference>
<dbReference type="InterPro" id="IPR011701">
    <property type="entry name" value="MFS"/>
</dbReference>
<feature type="transmembrane region" description="Helical" evidence="5">
    <location>
        <begin position="375"/>
        <end position="395"/>
    </location>
</feature>
<feature type="transmembrane region" description="Helical" evidence="5">
    <location>
        <begin position="338"/>
        <end position="355"/>
    </location>
</feature>
<dbReference type="PROSITE" id="PS50850">
    <property type="entry name" value="MFS"/>
    <property type="match status" value="1"/>
</dbReference>
<name>A0A5B3G8T5_9BACT</name>
<evidence type="ECO:0000259" key="6">
    <source>
        <dbReference type="PROSITE" id="PS50850"/>
    </source>
</evidence>
<feature type="transmembrane region" description="Helical" evidence="5">
    <location>
        <begin position="407"/>
        <end position="427"/>
    </location>
</feature>
<dbReference type="PANTHER" id="PTHR43826">
    <property type="entry name" value="GLUCOSE-6-PHOSPHATE EXCHANGER SLC37A4"/>
    <property type="match status" value="1"/>
</dbReference>
<feature type="transmembrane region" description="Helical" evidence="5">
    <location>
        <begin position="199"/>
        <end position="219"/>
    </location>
</feature>
<evidence type="ECO:0000313" key="7">
    <source>
        <dbReference type="EMBL" id="KAA2369927.1"/>
    </source>
</evidence>
<dbReference type="Gene3D" id="1.20.1250.20">
    <property type="entry name" value="MFS general substrate transporter like domains"/>
    <property type="match status" value="2"/>
</dbReference>
<dbReference type="SUPFAM" id="SSF103473">
    <property type="entry name" value="MFS general substrate transporter"/>
    <property type="match status" value="1"/>
</dbReference>
<dbReference type="Proteomes" id="UP000323567">
    <property type="component" value="Unassembled WGS sequence"/>
</dbReference>
<dbReference type="RefSeq" id="WP_149887438.1">
    <property type="nucleotide sequence ID" value="NZ_DAWART010000002.1"/>
</dbReference>
<keyword evidence="3 5" id="KW-1133">Transmembrane helix</keyword>
<feature type="transmembrane region" description="Helical" evidence="5">
    <location>
        <begin position="96"/>
        <end position="116"/>
    </location>
</feature>
<dbReference type="Pfam" id="PF07690">
    <property type="entry name" value="MFS_1"/>
    <property type="match status" value="1"/>
</dbReference>
<evidence type="ECO:0000256" key="5">
    <source>
        <dbReference type="SAM" id="Phobius"/>
    </source>
</evidence>
<proteinExistence type="predicted"/>
<dbReference type="InterPro" id="IPR020846">
    <property type="entry name" value="MFS_dom"/>
</dbReference>
<accession>A0A5B3G8T5</accession>
<feature type="transmembrane region" description="Helical" evidence="5">
    <location>
        <begin position="164"/>
        <end position="193"/>
    </location>
</feature>
<keyword evidence="4 5" id="KW-0472">Membrane</keyword>
<feature type="transmembrane region" description="Helical" evidence="5">
    <location>
        <begin position="28"/>
        <end position="44"/>
    </location>
</feature>
<feature type="transmembrane region" description="Helical" evidence="5">
    <location>
        <begin position="266"/>
        <end position="284"/>
    </location>
</feature>
<evidence type="ECO:0000256" key="2">
    <source>
        <dbReference type="ARBA" id="ARBA00022692"/>
    </source>
</evidence>
<dbReference type="PANTHER" id="PTHR43826:SF6">
    <property type="entry name" value="GLYCEROL-3-PHOSPHATE TRANSPORTER"/>
    <property type="match status" value="1"/>
</dbReference>
<feature type="transmembrane region" description="Helical" evidence="5">
    <location>
        <begin position="122"/>
        <end position="143"/>
    </location>
</feature>
<dbReference type="AlphaFoldDB" id="A0A5B3G8T5"/>
<reference evidence="7 8" key="1">
    <citation type="journal article" date="2019" name="Nat. Med.">
        <title>A library of human gut bacterial isolates paired with longitudinal multiomics data enables mechanistic microbiome research.</title>
        <authorList>
            <person name="Poyet M."/>
            <person name="Groussin M."/>
            <person name="Gibbons S.M."/>
            <person name="Avila-Pacheco J."/>
            <person name="Jiang X."/>
            <person name="Kearney S.M."/>
            <person name="Perrotta A.R."/>
            <person name="Berdy B."/>
            <person name="Zhao S."/>
            <person name="Lieberman T.D."/>
            <person name="Swanson P.K."/>
            <person name="Smith M."/>
            <person name="Roesemann S."/>
            <person name="Alexander J.E."/>
            <person name="Rich S.A."/>
            <person name="Livny J."/>
            <person name="Vlamakis H."/>
            <person name="Clish C."/>
            <person name="Bullock K."/>
            <person name="Deik A."/>
            <person name="Scott J."/>
            <person name="Pierce K.A."/>
            <person name="Xavier R.J."/>
            <person name="Alm E.J."/>
        </authorList>
    </citation>
    <scope>NUCLEOTIDE SEQUENCE [LARGE SCALE GENOMIC DNA]</scope>
    <source>
        <strain evidence="7 8">BIOML-A2</strain>
    </source>
</reference>
<feature type="domain" description="Major facilitator superfamily (MFS) profile" evidence="6">
    <location>
        <begin position="26"/>
        <end position="469"/>
    </location>
</feature>
<comment type="caution">
    <text evidence="7">The sequence shown here is derived from an EMBL/GenBank/DDBJ whole genome shotgun (WGS) entry which is preliminary data.</text>
</comment>
<organism evidence="7 8">
    <name type="scientific">Alistipes shahii</name>
    <dbReference type="NCBI Taxonomy" id="328814"/>
    <lineage>
        <taxon>Bacteria</taxon>
        <taxon>Pseudomonadati</taxon>
        <taxon>Bacteroidota</taxon>
        <taxon>Bacteroidia</taxon>
        <taxon>Bacteroidales</taxon>
        <taxon>Rikenellaceae</taxon>
        <taxon>Alistipes</taxon>
    </lineage>
</organism>
<dbReference type="CDD" id="cd17345">
    <property type="entry name" value="MFS_GlpT"/>
    <property type="match status" value="1"/>
</dbReference>
<sequence length="474" mass="51641">MFNFFNPPAPKPRLSQDKIPAKYAQMRLRVFLGAFLGYAAYYLVRKNLSLAAPGMIESGLLDKASVGLAGSAISIAYAFSKFIMGSLSDRSDARKFLVVGLILSSLLMICTGLIPYSHTNPGINVGIIFGLMLLVGWLSGMGWPPCGRIMAHWFSQNERSFKMSVWNTSHTIGSGSLGLLVTAGIAIFAMLGWGDTWRAAFIFPSCVALLLAVFCWWALRDTPQACGLPPIDEYRNDYSAVKAAKGEEQKIPFKKLFVDYIFKNKILWLIALANAFVYLVRYGISDWAPVYLQEMNIMDASQSNLAFSLHNYAGVPGTIICGWISAKFFKGRCAPANVIYMVLVLIGILVYWKAAPIAQSLAEIFGSDPAAIGRTVVYTALCEIGFCIYGPVALIGIQALNLVPKNAAGTAAGFVGLFGYLFGDAVLAKIVMGSVANDNSLGWNATFWMFIVASLLATAFCATTWKREKQALSR</sequence>
<feature type="transmembrane region" description="Helical" evidence="5">
    <location>
        <begin position="304"/>
        <end position="326"/>
    </location>
</feature>
<evidence type="ECO:0000256" key="1">
    <source>
        <dbReference type="ARBA" id="ARBA00004127"/>
    </source>
</evidence>